<reference evidence="1 2" key="1">
    <citation type="submission" date="2024-03" db="EMBL/GenBank/DDBJ databases">
        <title>Actinomycetospora sp. OC33-EN08, a novel actinomycete isolated from wild orchid (Aerides multiflora).</title>
        <authorList>
            <person name="Suriyachadkun C."/>
        </authorList>
    </citation>
    <scope>NUCLEOTIDE SEQUENCE [LARGE SCALE GENOMIC DNA]</scope>
    <source>
        <strain evidence="1 2">OC33-EN08</strain>
    </source>
</reference>
<evidence type="ECO:0000313" key="2">
    <source>
        <dbReference type="Proteomes" id="UP001385809"/>
    </source>
</evidence>
<comment type="caution">
    <text evidence="1">The sequence shown here is derived from an EMBL/GenBank/DDBJ whole genome shotgun (WGS) entry which is preliminary data.</text>
</comment>
<dbReference type="Proteomes" id="UP001385809">
    <property type="component" value="Unassembled WGS sequence"/>
</dbReference>
<accession>A0ABU8MU77</accession>
<gene>
    <name evidence="1" type="ORF">WCD74_22065</name>
</gene>
<name>A0ABU8MU77_9PSEU</name>
<dbReference type="Pfam" id="PF10012">
    <property type="entry name" value="DUF2255"/>
    <property type="match status" value="1"/>
</dbReference>
<dbReference type="InterPro" id="IPR016888">
    <property type="entry name" value="UCP028498"/>
</dbReference>
<keyword evidence="2" id="KW-1185">Reference proteome</keyword>
<sequence length="125" mass="13642">MSSWSSEELEEINAEVYLHLAAALPDGSTPKWVDIWSVPVGDRLFVRSFNGVGGGWFGPALESGRGRITAGRVARDVTFVVVPVEDEQTNAAVDVSFRAKYADSPYAETMSTDPVRLNTLEVVPR</sequence>
<dbReference type="RefSeq" id="WP_337697040.1">
    <property type="nucleotide sequence ID" value="NZ_JBBEGN010000013.1"/>
</dbReference>
<dbReference type="EMBL" id="JBBEGN010000013">
    <property type="protein sequence ID" value="MEJ2870471.1"/>
    <property type="molecule type" value="Genomic_DNA"/>
</dbReference>
<protein>
    <submittedName>
        <fullName evidence="1">DUF2255 family protein</fullName>
    </submittedName>
</protein>
<organism evidence="1 2">
    <name type="scientific">Actinomycetospora aurantiaca</name>
    <dbReference type="NCBI Taxonomy" id="3129233"/>
    <lineage>
        <taxon>Bacteria</taxon>
        <taxon>Bacillati</taxon>
        <taxon>Actinomycetota</taxon>
        <taxon>Actinomycetes</taxon>
        <taxon>Pseudonocardiales</taxon>
        <taxon>Pseudonocardiaceae</taxon>
        <taxon>Actinomycetospora</taxon>
    </lineage>
</organism>
<evidence type="ECO:0000313" key="1">
    <source>
        <dbReference type="EMBL" id="MEJ2870471.1"/>
    </source>
</evidence>
<proteinExistence type="predicted"/>